<dbReference type="PANTHER" id="PTHR37315">
    <property type="entry name" value="UPF0311 PROTEIN BLR7842"/>
    <property type="match status" value="1"/>
</dbReference>
<evidence type="ECO:0000313" key="1">
    <source>
        <dbReference type="EMBL" id="GMA21223.1"/>
    </source>
</evidence>
<sequence length="125" mass="13583">MRRVVPIRGGQVHGTGVSGRVLAGGADFQLLVADTAAHLEARYLIDLDDGTRLYVDNRAIRSASPEDSAALARGEAVDPDRVYFRCAPRLAAAVDGPWAWVHERIFVGVGRRAPRGVTIEFFVVE</sequence>
<dbReference type="Pfam" id="PF11578">
    <property type="entry name" value="DUF3237"/>
    <property type="match status" value="1"/>
</dbReference>
<proteinExistence type="predicted"/>
<accession>A0ABQ6HRX1</accession>
<dbReference type="EMBL" id="BSUJ01000001">
    <property type="protein sequence ID" value="GMA21223.1"/>
    <property type="molecule type" value="Genomic_DNA"/>
</dbReference>
<dbReference type="Gene3D" id="2.40.160.20">
    <property type="match status" value="1"/>
</dbReference>
<organism evidence="1 2">
    <name type="scientific">Arsenicicoccus piscis</name>
    <dbReference type="NCBI Taxonomy" id="673954"/>
    <lineage>
        <taxon>Bacteria</taxon>
        <taxon>Bacillati</taxon>
        <taxon>Actinomycetota</taxon>
        <taxon>Actinomycetes</taxon>
        <taxon>Micrococcales</taxon>
        <taxon>Intrasporangiaceae</taxon>
        <taxon>Arsenicicoccus</taxon>
    </lineage>
</organism>
<gene>
    <name evidence="1" type="ORF">GCM10025862_32440</name>
</gene>
<dbReference type="PANTHER" id="PTHR37315:SF1">
    <property type="entry name" value="UPF0311 PROTEIN BLR7842"/>
    <property type="match status" value="1"/>
</dbReference>
<dbReference type="Proteomes" id="UP001157109">
    <property type="component" value="Unassembled WGS sequence"/>
</dbReference>
<evidence type="ECO:0000313" key="2">
    <source>
        <dbReference type="Proteomes" id="UP001157109"/>
    </source>
</evidence>
<comment type="caution">
    <text evidence="1">The sequence shown here is derived from an EMBL/GenBank/DDBJ whole genome shotgun (WGS) entry which is preliminary data.</text>
</comment>
<dbReference type="InterPro" id="IPR020915">
    <property type="entry name" value="UPF0311"/>
</dbReference>
<keyword evidence="2" id="KW-1185">Reference proteome</keyword>
<dbReference type="RefSeq" id="WP_241441505.1">
    <property type="nucleotide sequence ID" value="NZ_BSUJ01000001.1"/>
</dbReference>
<name>A0ABQ6HRX1_9MICO</name>
<protein>
    <submittedName>
        <fullName evidence="1">Uncharacterized protein</fullName>
    </submittedName>
</protein>
<reference evidence="2" key="1">
    <citation type="journal article" date="2019" name="Int. J. Syst. Evol. Microbiol.">
        <title>The Global Catalogue of Microorganisms (GCM) 10K type strain sequencing project: providing services to taxonomists for standard genome sequencing and annotation.</title>
        <authorList>
            <consortium name="The Broad Institute Genomics Platform"/>
            <consortium name="The Broad Institute Genome Sequencing Center for Infectious Disease"/>
            <person name="Wu L."/>
            <person name="Ma J."/>
        </authorList>
    </citation>
    <scope>NUCLEOTIDE SEQUENCE [LARGE SCALE GENOMIC DNA]</scope>
    <source>
        <strain evidence="2">NBRC 105830</strain>
    </source>
</reference>